<dbReference type="EMBL" id="AGNL01034985">
    <property type="protein sequence ID" value="EJK54954.1"/>
    <property type="molecule type" value="Genomic_DNA"/>
</dbReference>
<dbReference type="OrthoDB" id="2967263at2759"/>
<proteinExistence type="predicted"/>
<organism evidence="2 3">
    <name type="scientific">Thalassiosira oceanica</name>
    <name type="common">Marine diatom</name>
    <dbReference type="NCBI Taxonomy" id="159749"/>
    <lineage>
        <taxon>Eukaryota</taxon>
        <taxon>Sar</taxon>
        <taxon>Stramenopiles</taxon>
        <taxon>Ochrophyta</taxon>
        <taxon>Bacillariophyta</taxon>
        <taxon>Coscinodiscophyceae</taxon>
        <taxon>Thalassiosirophycidae</taxon>
        <taxon>Thalassiosirales</taxon>
        <taxon>Thalassiosiraceae</taxon>
        <taxon>Thalassiosira</taxon>
    </lineage>
</organism>
<keyword evidence="3" id="KW-1185">Reference proteome</keyword>
<dbReference type="AlphaFoldDB" id="K0RRE3"/>
<sequence length="109" mass="11860">MGDDGRARSKTAEGGIAAAAAAEVAELRRRNAELESENDQLRQLPERIAELESEIEQLRRGGRREGTHDVLPVVIVPPTVDLSRFDTSLVAQISSFLGTSHELINLALT</sequence>
<gene>
    <name evidence="2" type="ORF">THAOC_25371</name>
</gene>
<protein>
    <submittedName>
        <fullName evidence="2">Uncharacterized protein</fullName>
    </submittedName>
</protein>
<accession>K0RRE3</accession>
<evidence type="ECO:0000313" key="3">
    <source>
        <dbReference type="Proteomes" id="UP000266841"/>
    </source>
</evidence>
<keyword evidence="1" id="KW-0175">Coiled coil</keyword>
<feature type="non-terminal residue" evidence="2">
    <location>
        <position position="109"/>
    </location>
</feature>
<dbReference type="Proteomes" id="UP000266841">
    <property type="component" value="Unassembled WGS sequence"/>
</dbReference>
<feature type="coiled-coil region" evidence="1">
    <location>
        <begin position="17"/>
        <end position="61"/>
    </location>
</feature>
<comment type="caution">
    <text evidence="2">The sequence shown here is derived from an EMBL/GenBank/DDBJ whole genome shotgun (WGS) entry which is preliminary data.</text>
</comment>
<evidence type="ECO:0000256" key="1">
    <source>
        <dbReference type="SAM" id="Coils"/>
    </source>
</evidence>
<reference evidence="2 3" key="1">
    <citation type="journal article" date="2012" name="Genome Biol.">
        <title>Genome and low-iron response of an oceanic diatom adapted to chronic iron limitation.</title>
        <authorList>
            <person name="Lommer M."/>
            <person name="Specht M."/>
            <person name="Roy A.S."/>
            <person name="Kraemer L."/>
            <person name="Andreson R."/>
            <person name="Gutowska M.A."/>
            <person name="Wolf J."/>
            <person name="Bergner S.V."/>
            <person name="Schilhabel M.B."/>
            <person name="Klostermeier U.C."/>
            <person name="Beiko R.G."/>
            <person name="Rosenstiel P."/>
            <person name="Hippler M."/>
            <person name="Laroche J."/>
        </authorList>
    </citation>
    <scope>NUCLEOTIDE SEQUENCE [LARGE SCALE GENOMIC DNA]</scope>
    <source>
        <strain evidence="2 3">CCMP1005</strain>
    </source>
</reference>
<evidence type="ECO:0000313" key="2">
    <source>
        <dbReference type="EMBL" id="EJK54954.1"/>
    </source>
</evidence>
<name>K0RRE3_THAOC</name>